<evidence type="ECO:0000256" key="3">
    <source>
        <dbReference type="ARBA" id="ARBA00022670"/>
    </source>
</evidence>
<dbReference type="PANTHER" id="PTHR37016:SF3">
    <property type="entry name" value="NEUTRAL PROTEASE 2-RELATED"/>
    <property type="match status" value="1"/>
</dbReference>
<gene>
    <name evidence="10" type="ORF">AAF712_010724</name>
</gene>
<dbReference type="CDD" id="cd11008">
    <property type="entry name" value="M35_deuterolysin_like"/>
    <property type="match status" value="1"/>
</dbReference>
<evidence type="ECO:0000256" key="5">
    <source>
        <dbReference type="ARBA" id="ARBA00022801"/>
    </source>
</evidence>
<evidence type="ECO:0000256" key="2">
    <source>
        <dbReference type="ARBA" id="ARBA00010279"/>
    </source>
</evidence>
<feature type="signal peptide" evidence="8">
    <location>
        <begin position="1"/>
        <end position="16"/>
    </location>
</feature>
<dbReference type="Gene3D" id="2.60.40.2970">
    <property type="match status" value="1"/>
</dbReference>
<reference evidence="10 11" key="1">
    <citation type="submission" date="2024-05" db="EMBL/GenBank/DDBJ databases">
        <title>A draft genome resource for the thread blight pathogen Marasmius tenuissimus strain MS-2.</title>
        <authorList>
            <person name="Yulfo-Soto G.E."/>
            <person name="Baruah I.K."/>
            <person name="Amoako-Attah I."/>
            <person name="Bukari Y."/>
            <person name="Meinhardt L.W."/>
            <person name="Bailey B.A."/>
            <person name="Cohen S.P."/>
        </authorList>
    </citation>
    <scope>NUCLEOTIDE SEQUENCE [LARGE SCALE GENOMIC DNA]</scope>
    <source>
        <strain evidence="10 11">MS-2</strain>
    </source>
</reference>
<organism evidence="10 11">
    <name type="scientific">Marasmius tenuissimus</name>
    <dbReference type="NCBI Taxonomy" id="585030"/>
    <lineage>
        <taxon>Eukaryota</taxon>
        <taxon>Fungi</taxon>
        <taxon>Dikarya</taxon>
        <taxon>Basidiomycota</taxon>
        <taxon>Agaricomycotina</taxon>
        <taxon>Agaricomycetes</taxon>
        <taxon>Agaricomycetidae</taxon>
        <taxon>Agaricales</taxon>
        <taxon>Marasmiineae</taxon>
        <taxon>Marasmiaceae</taxon>
        <taxon>Marasmius</taxon>
    </lineage>
</organism>
<dbReference type="InterPro" id="IPR029463">
    <property type="entry name" value="Lys_MEP"/>
</dbReference>
<evidence type="ECO:0000313" key="10">
    <source>
        <dbReference type="EMBL" id="KAL0062378.1"/>
    </source>
</evidence>
<keyword evidence="6" id="KW-0862">Zinc</keyword>
<evidence type="ECO:0000256" key="6">
    <source>
        <dbReference type="ARBA" id="ARBA00022833"/>
    </source>
</evidence>
<keyword evidence="7" id="KW-0482">Metalloprotease</keyword>
<keyword evidence="5" id="KW-0378">Hydrolase</keyword>
<protein>
    <recommendedName>
        <fullName evidence="9">Lysine-specific metallo-endopeptidase domain-containing protein</fullName>
    </recommendedName>
</protein>
<proteinExistence type="inferred from homology"/>
<accession>A0ABR2ZLW8</accession>
<dbReference type="Proteomes" id="UP001437256">
    <property type="component" value="Unassembled WGS sequence"/>
</dbReference>
<dbReference type="Pfam" id="PF14521">
    <property type="entry name" value="Aspzincin_M35"/>
    <property type="match status" value="1"/>
</dbReference>
<name>A0ABR2ZLW8_9AGAR</name>
<dbReference type="InterPro" id="IPR050414">
    <property type="entry name" value="Fungal_M35_metalloproteases"/>
</dbReference>
<keyword evidence="3" id="KW-0645">Protease</keyword>
<comment type="similarity">
    <text evidence="2">Belongs to the peptidase M35 family.</text>
</comment>
<comment type="caution">
    <text evidence="10">The sequence shown here is derived from an EMBL/GenBank/DDBJ whole genome shotgun (WGS) entry which is preliminary data.</text>
</comment>
<evidence type="ECO:0000256" key="7">
    <source>
        <dbReference type="ARBA" id="ARBA00023049"/>
    </source>
</evidence>
<feature type="domain" description="Lysine-specific metallo-endopeptidase" evidence="9">
    <location>
        <begin position="207"/>
        <end position="342"/>
    </location>
</feature>
<comment type="cofactor">
    <cofactor evidence="1">
        <name>Zn(2+)</name>
        <dbReference type="ChEBI" id="CHEBI:29105"/>
    </cofactor>
</comment>
<evidence type="ECO:0000259" key="9">
    <source>
        <dbReference type="Pfam" id="PF14521"/>
    </source>
</evidence>
<evidence type="ECO:0000256" key="1">
    <source>
        <dbReference type="ARBA" id="ARBA00001947"/>
    </source>
</evidence>
<keyword evidence="4" id="KW-0479">Metal-binding</keyword>
<evidence type="ECO:0000256" key="4">
    <source>
        <dbReference type="ARBA" id="ARBA00022723"/>
    </source>
</evidence>
<dbReference type="EMBL" id="JBBXMP010000106">
    <property type="protein sequence ID" value="KAL0062378.1"/>
    <property type="molecule type" value="Genomic_DNA"/>
</dbReference>
<keyword evidence="8" id="KW-0732">Signal</keyword>
<dbReference type="InterPro" id="IPR024079">
    <property type="entry name" value="MetalloPept_cat_dom_sf"/>
</dbReference>
<dbReference type="PANTHER" id="PTHR37016">
    <property type="match status" value="1"/>
</dbReference>
<evidence type="ECO:0000313" key="11">
    <source>
        <dbReference type="Proteomes" id="UP001437256"/>
    </source>
</evidence>
<feature type="chain" id="PRO_5045870524" description="Lysine-specific metallo-endopeptidase domain-containing protein" evidence="8">
    <location>
        <begin position="17"/>
        <end position="360"/>
    </location>
</feature>
<sequence>MFRTAALLSFATLALGLATGDLKVSVSAVSSSVSSINDIVLTAVVSNPTDKDIKVIASDNILDDQPTGSFSITKDNQQVSFTGAFVTPDLSNDANWVTIPAGQSVAVNHTVSNLYNFEPHGTGKYTFTPTAIFQTSTPGELPLVVDADPVSVEVKDDVSFRSLIPPTASLSTISCGNAGRAQTLKDSLSSARSLAGGAASDIRSHPNSATWNKFFKGANHDTVWYRFDIIAGDLASSGTRKIHCNSDPANICSRATAYTNIARDGQGNIVSSDIYTCEGFWGLPATPDICRMNINDINNSKGGVILHELSHATAGTGDIAYYCNTVGNLNANDKTNNADNYQAGFLVFCMALNIYRIYNC</sequence>
<dbReference type="SUPFAM" id="SSF55486">
    <property type="entry name" value="Metalloproteases ('zincins'), catalytic domain"/>
    <property type="match status" value="1"/>
</dbReference>
<dbReference type="Gene3D" id="3.40.390.10">
    <property type="entry name" value="Collagenase (Catalytic Domain)"/>
    <property type="match status" value="1"/>
</dbReference>
<evidence type="ECO:0000256" key="8">
    <source>
        <dbReference type="SAM" id="SignalP"/>
    </source>
</evidence>
<keyword evidence="11" id="KW-1185">Reference proteome</keyword>